<comment type="caution">
    <text evidence="2">The sequence shown here is derived from an EMBL/GenBank/DDBJ whole genome shotgun (WGS) entry which is preliminary data.</text>
</comment>
<gene>
    <name evidence="2" type="ORF">HMPREF9440_01180</name>
</gene>
<dbReference type="HOGENOM" id="CLU_3030763_0_0_4"/>
<feature type="region of interest" description="Disordered" evidence="1">
    <location>
        <begin position="1"/>
        <end position="55"/>
    </location>
</feature>
<evidence type="ECO:0000313" key="2">
    <source>
        <dbReference type="EMBL" id="EHY31441.1"/>
    </source>
</evidence>
<accession>H3KEL6</accession>
<dbReference type="Proteomes" id="UP000004956">
    <property type="component" value="Unassembled WGS sequence"/>
</dbReference>
<sequence>MGIYPGFGLRSASAESPPKGPGRPVDHSREEARYAHESAQRGYVPPGRRRSLREA</sequence>
<evidence type="ECO:0000256" key="1">
    <source>
        <dbReference type="SAM" id="MobiDB-lite"/>
    </source>
</evidence>
<name>H3KEL6_9BURK</name>
<dbReference type="EMBL" id="AFBQ01000160">
    <property type="protein sequence ID" value="EHY31441.1"/>
    <property type="molecule type" value="Genomic_DNA"/>
</dbReference>
<reference evidence="2 3" key="1">
    <citation type="submission" date="2011-11" db="EMBL/GenBank/DDBJ databases">
        <authorList>
            <person name="Weinstock G."/>
            <person name="Sodergren E."/>
            <person name="Clifton S."/>
            <person name="Fulton L."/>
            <person name="Fulton B."/>
            <person name="Courtney L."/>
            <person name="Fronick C."/>
            <person name="Harrison M."/>
            <person name="Strong C."/>
            <person name="Farmer C."/>
            <person name="Delahaunty K."/>
            <person name="Markovic C."/>
            <person name="Hall O."/>
            <person name="Minx P."/>
            <person name="Tomlinson C."/>
            <person name="Mitreva M."/>
            <person name="Hou S."/>
            <person name="Chen J."/>
            <person name="Wollam A."/>
            <person name="Pepin K.H."/>
            <person name="Johnson M."/>
            <person name="Bhonagiri V."/>
            <person name="Zhang X."/>
            <person name="Suruliraj S."/>
            <person name="Warren W."/>
            <person name="Chinwalla A."/>
            <person name="Mardis E.R."/>
            <person name="Wilson R.K."/>
        </authorList>
    </citation>
    <scope>NUCLEOTIDE SEQUENCE [LARGE SCALE GENOMIC DNA]</scope>
    <source>
        <strain evidence="2 3">YIT 11816</strain>
    </source>
</reference>
<proteinExistence type="predicted"/>
<evidence type="ECO:0000313" key="3">
    <source>
        <dbReference type="Proteomes" id="UP000004956"/>
    </source>
</evidence>
<feature type="compositionally biased region" description="Basic and acidic residues" evidence="1">
    <location>
        <begin position="24"/>
        <end position="39"/>
    </location>
</feature>
<keyword evidence="3" id="KW-1185">Reference proteome</keyword>
<dbReference type="AlphaFoldDB" id="H3KEL6"/>
<organism evidence="2 3">
    <name type="scientific">Sutterella parvirubra YIT 11816</name>
    <dbReference type="NCBI Taxonomy" id="762967"/>
    <lineage>
        <taxon>Bacteria</taxon>
        <taxon>Pseudomonadati</taxon>
        <taxon>Pseudomonadota</taxon>
        <taxon>Betaproteobacteria</taxon>
        <taxon>Burkholderiales</taxon>
        <taxon>Sutterellaceae</taxon>
        <taxon>Sutterella</taxon>
    </lineage>
</organism>
<protein>
    <submittedName>
        <fullName evidence="2">Uncharacterized protein</fullName>
    </submittedName>
</protein>
<dbReference type="STRING" id="762967.HMPREF9440_01180"/>